<dbReference type="Gene3D" id="3.30.460.10">
    <property type="entry name" value="Beta Polymerase, domain 2"/>
    <property type="match status" value="1"/>
</dbReference>
<protein>
    <submittedName>
        <fullName evidence="3">DUF4037 domain-containing protein</fullName>
    </submittedName>
</protein>
<dbReference type="Pfam" id="PF01909">
    <property type="entry name" value="NTP_transf_2"/>
    <property type="match status" value="1"/>
</dbReference>
<feature type="domain" description="DUF4037" evidence="2">
    <location>
        <begin position="120"/>
        <end position="207"/>
    </location>
</feature>
<dbReference type="AlphaFoldDB" id="A0A934WQX9"/>
<name>A0A934WQX9_9FIRM</name>
<dbReference type="CDD" id="cd05403">
    <property type="entry name" value="NT_KNTase_like"/>
    <property type="match status" value="1"/>
</dbReference>
<accession>A0A934WQX9</accession>
<dbReference type="InterPro" id="IPR025117">
    <property type="entry name" value="DUF4037"/>
</dbReference>
<evidence type="ECO:0000259" key="1">
    <source>
        <dbReference type="Pfam" id="PF01909"/>
    </source>
</evidence>
<evidence type="ECO:0000313" key="4">
    <source>
        <dbReference type="Proteomes" id="UP000633365"/>
    </source>
</evidence>
<keyword evidence="4" id="KW-1185">Reference proteome</keyword>
<feature type="domain" description="Polymerase nucleotidyl transferase" evidence="1">
    <location>
        <begin position="2"/>
        <end position="98"/>
    </location>
</feature>
<evidence type="ECO:0000313" key="3">
    <source>
        <dbReference type="EMBL" id="MBK6087559.1"/>
    </source>
</evidence>
<dbReference type="EMBL" id="JAEQMG010000040">
    <property type="protein sequence ID" value="MBK6087559.1"/>
    <property type="molecule type" value="Genomic_DNA"/>
</dbReference>
<dbReference type="Pfam" id="PF13228">
    <property type="entry name" value="DUF4037"/>
    <property type="match status" value="1"/>
</dbReference>
<dbReference type="RefSeq" id="WP_201426865.1">
    <property type="nucleotide sequence ID" value="NZ_JAEQMG010000040.1"/>
</dbReference>
<dbReference type="GO" id="GO:0016779">
    <property type="term" value="F:nucleotidyltransferase activity"/>
    <property type="evidence" value="ECO:0007669"/>
    <property type="project" value="InterPro"/>
</dbReference>
<dbReference type="SUPFAM" id="SSF81301">
    <property type="entry name" value="Nucleotidyltransferase"/>
    <property type="match status" value="1"/>
</dbReference>
<reference evidence="3" key="1">
    <citation type="submission" date="2021-01" db="EMBL/GenBank/DDBJ databases">
        <title>Genome public.</title>
        <authorList>
            <person name="Liu C."/>
            <person name="Sun Q."/>
        </authorList>
    </citation>
    <scope>NUCLEOTIDE SEQUENCE</scope>
    <source>
        <strain evidence="3">M6</strain>
    </source>
</reference>
<proteinExistence type="predicted"/>
<organism evidence="3 4">
    <name type="scientific">Ruminococcus difficilis</name>
    <dbReference type="NCBI Taxonomy" id="2763069"/>
    <lineage>
        <taxon>Bacteria</taxon>
        <taxon>Bacillati</taxon>
        <taxon>Bacillota</taxon>
        <taxon>Clostridia</taxon>
        <taxon>Eubacteriales</taxon>
        <taxon>Oscillospiraceae</taxon>
        <taxon>Ruminococcus</taxon>
    </lineage>
</organism>
<comment type="caution">
    <text evidence="3">The sequence shown here is derived from an EMBL/GenBank/DDBJ whole genome shotgun (WGS) entry which is preliminary data.</text>
</comment>
<dbReference type="Proteomes" id="UP000633365">
    <property type="component" value="Unassembled WGS sequence"/>
</dbReference>
<evidence type="ECO:0000259" key="2">
    <source>
        <dbReference type="Pfam" id="PF13228"/>
    </source>
</evidence>
<sequence>MINKLFEKLSEFDQVEAIALGGSRSGENYDEKSDYDVYVYITAPIREESRRALLADYCQYMEIGNHYWEYEDNCVLNNGIDIDILYRNLDEFCDGVARVVERFEAYNGYTTCMWHNLLTCKIVCDKYGRLLNAKERFSVPYPEELRNNIIKRNTALLYSAMPAYSLQLKKANGRNDRVSVVHRTAAFLESYFDVIFALNMQTHPGEKRLIELCRNNCTILPDHFEENLNRLFDDMLIHSDNLTEDLNTVITELKSVLIRESL</sequence>
<dbReference type="InterPro" id="IPR043519">
    <property type="entry name" value="NT_sf"/>
</dbReference>
<dbReference type="InterPro" id="IPR002934">
    <property type="entry name" value="Polymerase_NTP_transf_dom"/>
</dbReference>
<gene>
    <name evidence="3" type="ORF">JKK62_02655</name>
</gene>